<evidence type="ECO:0000256" key="2">
    <source>
        <dbReference type="ARBA" id="ARBA00023054"/>
    </source>
</evidence>
<keyword evidence="2 3" id="KW-0175">Coiled coil</keyword>
<dbReference type="InterPro" id="IPR050465">
    <property type="entry name" value="UPF0194_transport"/>
</dbReference>
<dbReference type="GO" id="GO:1990195">
    <property type="term" value="C:macrolide transmembrane transporter complex"/>
    <property type="evidence" value="ECO:0007669"/>
    <property type="project" value="InterPro"/>
</dbReference>
<dbReference type="Gene3D" id="2.40.420.20">
    <property type="match status" value="1"/>
</dbReference>
<dbReference type="InterPro" id="IPR058637">
    <property type="entry name" value="YknX-like_C"/>
</dbReference>
<dbReference type="Gene3D" id="6.10.140.1990">
    <property type="match status" value="1"/>
</dbReference>
<evidence type="ECO:0000313" key="6">
    <source>
        <dbReference type="EMBL" id="MXN65548.1"/>
    </source>
</evidence>
<sequence>MMRLWLKRLFFTALTIAIAGGFYMALKEKPILVDIARVTAGPMQVTINEEGETRVRDVYTVSSPMDGHLERIELEEGDAVKANETIIASIRPLDPPFLDERTRTELLAALEAARSAVKVAEVELTRAEVALSLAKSEYQRASKLANTNIISQSQLEKAYNAVQLQEAQVESAKANIRLRNAELDSARARITETRELQTRRTGEDCCMDITAPVNGVVLDVIAESEQAITSGAKLVDIGDPKDLEIAVDLLSSDAVKIKPGTKVTITEWGGDKDLQATVRRIDPAAFTKVSALGIEEQRVNVILDLDEVPEGLGHGYRVFARLTVWSGENVLQVPIGAIFRSDGNWSVFAVVDGKADLRKVRLGHMNSSDAEVLEGLADGDTVILYPNDLLSDGSLVEDREAEGG</sequence>
<dbReference type="InterPro" id="IPR058624">
    <property type="entry name" value="MdtA-like_HH"/>
</dbReference>
<feature type="domain" description="Multidrug resistance protein MdtA-like alpha-helical hairpin" evidence="4">
    <location>
        <begin position="118"/>
        <end position="177"/>
    </location>
</feature>
<dbReference type="InterPro" id="IPR030190">
    <property type="entry name" value="MacA_alpha-hairpin_sf"/>
</dbReference>
<comment type="subcellular location">
    <subcellularLocation>
        <location evidence="1">Cell envelope</location>
    </subcellularLocation>
</comment>
<gene>
    <name evidence="6" type="ORF">GR183_11605</name>
</gene>
<protein>
    <submittedName>
        <fullName evidence="6">HlyD family efflux transporter periplasmic adaptor subunit</fullName>
    </submittedName>
</protein>
<reference evidence="6 7" key="1">
    <citation type="submission" date="2019-12" db="EMBL/GenBank/DDBJ databases">
        <authorList>
            <person name="Li M."/>
        </authorList>
    </citation>
    <scope>NUCLEOTIDE SEQUENCE [LARGE SCALE GENOMIC DNA]</scope>
    <source>
        <strain evidence="6 7">GBMRC 2046</strain>
    </source>
</reference>
<dbReference type="PANTHER" id="PTHR32347">
    <property type="entry name" value="EFFLUX SYSTEM COMPONENT YKNX-RELATED"/>
    <property type="match status" value="1"/>
</dbReference>
<evidence type="ECO:0000259" key="4">
    <source>
        <dbReference type="Pfam" id="PF25876"/>
    </source>
</evidence>
<dbReference type="Pfam" id="PF25989">
    <property type="entry name" value="YknX_C"/>
    <property type="match status" value="1"/>
</dbReference>
<dbReference type="GO" id="GO:0019898">
    <property type="term" value="C:extrinsic component of membrane"/>
    <property type="evidence" value="ECO:0007669"/>
    <property type="project" value="InterPro"/>
</dbReference>
<keyword evidence="7" id="KW-1185">Reference proteome</keyword>
<dbReference type="EMBL" id="WUMV01000003">
    <property type="protein sequence ID" value="MXN65548.1"/>
    <property type="molecule type" value="Genomic_DNA"/>
</dbReference>
<dbReference type="SUPFAM" id="SSF111369">
    <property type="entry name" value="HlyD-like secretion proteins"/>
    <property type="match status" value="1"/>
</dbReference>
<organism evidence="6 7">
    <name type="scientific">Stappia sediminis</name>
    <dbReference type="NCBI Taxonomy" id="2692190"/>
    <lineage>
        <taxon>Bacteria</taxon>
        <taxon>Pseudomonadati</taxon>
        <taxon>Pseudomonadota</taxon>
        <taxon>Alphaproteobacteria</taxon>
        <taxon>Hyphomicrobiales</taxon>
        <taxon>Stappiaceae</taxon>
        <taxon>Stappia</taxon>
    </lineage>
</organism>
<feature type="domain" description="YknX-like C-terminal permuted SH3-like" evidence="5">
    <location>
        <begin position="330"/>
        <end position="397"/>
    </location>
</feature>
<dbReference type="Proteomes" id="UP000433101">
    <property type="component" value="Unassembled WGS sequence"/>
</dbReference>
<accession>A0A7X3S869</accession>
<dbReference type="PANTHER" id="PTHR32347:SF29">
    <property type="entry name" value="UPF0194 MEMBRANE PROTEIN YBHG"/>
    <property type="match status" value="1"/>
</dbReference>
<proteinExistence type="predicted"/>
<dbReference type="Pfam" id="PF25876">
    <property type="entry name" value="HH_MFP_RND"/>
    <property type="match status" value="1"/>
</dbReference>
<evidence type="ECO:0000313" key="7">
    <source>
        <dbReference type="Proteomes" id="UP000433101"/>
    </source>
</evidence>
<feature type="coiled-coil region" evidence="3">
    <location>
        <begin position="155"/>
        <end position="189"/>
    </location>
</feature>
<dbReference type="AlphaFoldDB" id="A0A7X3S869"/>
<dbReference type="Gene3D" id="2.40.50.100">
    <property type="match status" value="1"/>
</dbReference>
<evidence type="ECO:0000256" key="1">
    <source>
        <dbReference type="ARBA" id="ARBA00004196"/>
    </source>
</evidence>
<comment type="caution">
    <text evidence="6">The sequence shown here is derived from an EMBL/GenBank/DDBJ whole genome shotgun (WGS) entry which is preliminary data.</text>
</comment>
<name>A0A7X3S869_9HYPH</name>
<dbReference type="GO" id="GO:1990961">
    <property type="term" value="P:xenobiotic detoxification by transmembrane export across the plasma membrane"/>
    <property type="evidence" value="ECO:0007669"/>
    <property type="project" value="InterPro"/>
</dbReference>
<evidence type="ECO:0000259" key="5">
    <source>
        <dbReference type="Pfam" id="PF25989"/>
    </source>
</evidence>
<dbReference type="GO" id="GO:0030313">
    <property type="term" value="C:cell envelope"/>
    <property type="evidence" value="ECO:0007669"/>
    <property type="project" value="UniProtKB-SubCell"/>
</dbReference>
<evidence type="ECO:0000256" key="3">
    <source>
        <dbReference type="SAM" id="Coils"/>
    </source>
</evidence>